<evidence type="ECO:0000256" key="1">
    <source>
        <dbReference type="ARBA" id="ARBA00022676"/>
    </source>
</evidence>
<dbReference type="PANTHER" id="PTHR46499">
    <property type="entry name" value="QUEUINE TRNA-RIBOSYLTRANSFERASE"/>
    <property type="match status" value="1"/>
</dbReference>
<dbReference type="InterPro" id="IPR036511">
    <property type="entry name" value="TGT-like_sf"/>
</dbReference>
<dbReference type="GO" id="GO:0008479">
    <property type="term" value="F:tRNA-guanosine(34) queuine transglycosylase activity"/>
    <property type="evidence" value="ECO:0007669"/>
    <property type="project" value="UniProtKB-UniRule"/>
</dbReference>
<evidence type="ECO:0000256" key="6">
    <source>
        <dbReference type="HAMAP-Rule" id="MF_00168"/>
    </source>
</evidence>
<dbReference type="InterPro" id="IPR002616">
    <property type="entry name" value="tRNA_ribo_trans-like"/>
</dbReference>
<feature type="binding site" evidence="6">
    <location>
        <position position="351"/>
    </location>
    <ligand>
        <name>Zn(2+)</name>
        <dbReference type="ChEBI" id="CHEBI:29105"/>
    </ligand>
</feature>
<organism evidence="8 9">
    <name type="scientific">Candidatus Hakubella thermalkaliphila</name>
    <dbReference type="NCBI Taxonomy" id="2754717"/>
    <lineage>
        <taxon>Bacteria</taxon>
        <taxon>Bacillati</taxon>
        <taxon>Actinomycetota</taxon>
        <taxon>Actinomycetota incertae sedis</taxon>
        <taxon>Candidatus Hakubellales</taxon>
        <taxon>Candidatus Hakubellaceae</taxon>
        <taxon>Candidatus Hakubella</taxon>
    </lineage>
</organism>
<dbReference type="GO" id="GO:0008616">
    <property type="term" value="P:tRNA queuosine(34) biosynthetic process"/>
    <property type="evidence" value="ECO:0007669"/>
    <property type="project" value="UniProtKB-UniRule"/>
</dbReference>
<dbReference type="NCBIfam" id="TIGR00430">
    <property type="entry name" value="Q_tRNA_tgt"/>
    <property type="match status" value="1"/>
</dbReference>
<comment type="caution">
    <text evidence="6">Lacks conserved residue(s) required for the propagation of feature annotation.</text>
</comment>
<dbReference type="FunFam" id="3.20.20.105:FF:000001">
    <property type="entry name" value="Queuine tRNA-ribosyltransferase"/>
    <property type="match status" value="1"/>
</dbReference>
<feature type="active site" description="Proton acceptor" evidence="6">
    <location>
        <position position="131"/>
    </location>
</feature>
<evidence type="ECO:0000259" key="7">
    <source>
        <dbReference type="Pfam" id="PF01702"/>
    </source>
</evidence>
<dbReference type="UniPathway" id="UPA00392"/>
<reference evidence="8 9" key="1">
    <citation type="journal article" date="2020" name="Front. Microbiol.">
        <title>Single-cell genomics of novel Actinobacteria with the Wood-Ljungdahl pathway discovered in a serpentinizing system.</title>
        <authorList>
            <person name="Merino N."/>
            <person name="Kawai M."/>
            <person name="Boyd E.S."/>
            <person name="Colman D.R."/>
            <person name="McGlynn S.E."/>
            <person name="Nealson K.H."/>
            <person name="Kurokawa K."/>
            <person name="Hongoh Y."/>
        </authorList>
    </citation>
    <scope>NUCLEOTIDE SEQUENCE [LARGE SCALE GENOMIC DNA]</scope>
    <source>
        <strain evidence="8 9">S47</strain>
    </source>
</reference>
<dbReference type="Pfam" id="PF01702">
    <property type="entry name" value="TGT"/>
    <property type="match status" value="1"/>
</dbReference>
<evidence type="ECO:0000313" key="8">
    <source>
        <dbReference type="EMBL" id="GFP38836.1"/>
    </source>
</evidence>
<name>A0A6V8Q660_9ACTN</name>
<dbReference type="GO" id="GO:0046872">
    <property type="term" value="F:metal ion binding"/>
    <property type="evidence" value="ECO:0007669"/>
    <property type="project" value="UniProtKB-KW"/>
</dbReference>
<feature type="binding site" evidence="6">
    <location>
        <position position="346"/>
    </location>
    <ligand>
        <name>Zn(2+)</name>
        <dbReference type="ChEBI" id="CHEBI:29105"/>
    </ligand>
</feature>
<feature type="binding site" evidence="6">
    <location>
        <begin position="131"/>
        <end position="135"/>
    </location>
    <ligand>
        <name>substrate</name>
    </ligand>
</feature>
<comment type="pathway">
    <text evidence="6">tRNA modification; tRNA-queuosine biosynthesis.</text>
</comment>
<keyword evidence="6" id="KW-0479">Metal-binding</keyword>
<evidence type="ECO:0000256" key="3">
    <source>
        <dbReference type="ARBA" id="ARBA00022694"/>
    </source>
</evidence>
<comment type="cofactor">
    <cofactor evidence="6">
        <name>Zn(2+)</name>
        <dbReference type="ChEBI" id="CHEBI:29105"/>
    </cofactor>
    <text evidence="6">Binds 1 zinc ion per subunit.</text>
</comment>
<comment type="subunit">
    <text evidence="6">Homodimer. Within each dimer, one monomer is responsible for RNA recognition and catalysis, while the other monomer binds to the replacement base PreQ1.</text>
</comment>
<feature type="binding site" evidence="6">
    <location>
        <position position="348"/>
    </location>
    <ligand>
        <name>Zn(2+)</name>
        <dbReference type="ChEBI" id="CHEBI:29105"/>
    </ligand>
</feature>
<dbReference type="InterPro" id="IPR050076">
    <property type="entry name" value="ArchSynthase1/Queuine_TRR"/>
</dbReference>
<comment type="caution">
    <text evidence="8">The sequence shown here is derived from an EMBL/GenBank/DDBJ whole genome shotgun (WGS) entry which is preliminary data.</text>
</comment>
<comment type="catalytic activity">
    <reaction evidence="5 6">
        <text>7-aminomethyl-7-carbaguanine + guanosine(34) in tRNA = 7-aminomethyl-7-carbaguanosine(34) in tRNA + guanine</text>
        <dbReference type="Rhea" id="RHEA:24104"/>
        <dbReference type="Rhea" id="RHEA-COMP:10341"/>
        <dbReference type="Rhea" id="RHEA-COMP:10342"/>
        <dbReference type="ChEBI" id="CHEBI:16235"/>
        <dbReference type="ChEBI" id="CHEBI:58703"/>
        <dbReference type="ChEBI" id="CHEBI:74269"/>
        <dbReference type="ChEBI" id="CHEBI:82833"/>
        <dbReference type="EC" id="2.4.2.29"/>
    </reaction>
</comment>
<dbReference type="PANTHER" id="PTHR46499:SF1">
    <property type="entry name" value="QUEUINE TRNA-RIBOSYLTRANSFERASE"/>
    <property type="match status" value="1"/>
</dbReference>
<feature type="active site" description="Nucleophile" evidence="6">
    <location>
        <position position="308"/>
    </location>
</feature>
<feature type="binding site" evidence="6">
    <location>
        <position position="377"/>
    </location>
    <ligand>
        <name>Zn(2+)</name>
        <dbReference type="ChEBI" id="CHEBI:29105"/>
    </ligand>
</feature>
<evidence type="ECO:0000313" key="9">
    <source>
        <dbReference type="Proteomes" id="UP000569018"/>
    </source>
</evidence>
<evidence type="ECO:0000256" key="5">
    <source>
        <dbReference type="ARBA" id="ARBA00050112"/>
    </source>
</evidence>
<feature type="binding site" evidence="6">
    <location>
        <position position="231"/>
    </location>
    <ligand>
        <name>substrate</name>
    </ligand>
</feature>
<protein>
    <recommendedName>
        <fullName evidence="6">Queuine tRNA-ribosyltransferase</fullName>
        <ecNumber evidence="6">2.4.2.29</ecNumber>
    </recommendedName>
    <alternativeName>
        <fullName evidence="6">Guanine insertion enzyme</fullName>
    </alternativeName>
    <alternativeName>
        <fullName evidence="6">tRNA-guanine transglycosylase</fullName>
    </alternativeName>
</protein>
<dbReference type="NCBIfam" id="TIGR00449">
    <property type="entry name" value="tgt_general"/>
    <property type="match status" value="1"/>
</dbReference>
<keyword evidence="6" id="KW-0862">Zinc</keyword>
<dbReference type="EMBL" id="BLSD01000018">
    <property type="protein sequence ID" value="GFP38836.1"/>
    <property type="molecule type" value="Genomic_DNA"/>
</dbReference>
<dbReference type="Proteomes" id="UP000569018">
    <property type="component" value="Unassembled WGS sequence"/>
</dbReference>
<evidence type="ECO:0000256" key="2">
    <source>
        <dbReference type="ARBA" id="ARBA00022679"/>
    </source>
</evidence>
<feature type="domain" description="tRNA-guanine(15) transglycosylase-like" evidence="7">
    <location>
        <begin position="53"/>
        <end position="409"/>
    </location>
</feature>
<dbReference type="HAMAP" id="MF_00168">
    <property type="entry name" value="Q_tRNA_Tgt"/>
    <property type="match status" value="1"/>
</dbReference>
<evidence type="ECO:0000256" key="4">
    <source>
        <dbReference type="ARBA" id="ARBA00022785"/>
    </source>
</evidence>
<keyword evidence="3 6" id="KW-0819">tRNA processing</keyword>
<accession>A0A6V8Q660</accession>
<gene>
    <name evidence="6" type="primary">tgt</name>
    <name evidence="8" type="ORF">HKBW3S47_00536</name>
</gene>
<keyword evidence="1 6" id="KW-0328">Glycosyltransferase</keyword>
<dbReference type="EC" id="2.4.2.29" evidence="6"/>
<proteinExistence type="inferred from homology"/>
<keyword evidence="4 6" id="KW-0671">Queuosine biosynthesis</keyword>
<feature type="binding site" evidence="6">
    <location>
        <position position="258"/>
    </location>
    <ligand>
        <name>substrate</name>
    </ligand>
</feature>
<keyword evidence="2 6" id="KW-0808">Transferase</keyword>
<dbReference type="AlphaFoldDB" id="A0A6V8Q660"/>
<feature type="region of interest" description="RNA binding; important for wobble base 34 recognition" evidence="6">
    <location>
        <begin position="313"/>
        <end position="317"/>
    </location>
</feature>
<comment type="function">
    <text evidence="6">Catalyzes the base-exchange of a guanine (G) residue with the queuine precursor 7-aminomethyl-7-deazaguanine (PreQ1) at position 34 (anticodon wobble position) in tRNAs with GU(N) anticodons (tRNA-Asp, -Asn, -His and -Tyr). Catalysis occurs through a double-displacement mechanism. The nucleophile active site attacks the C1' of nucleotide 34 to detach the guanine base from the RNA, forming a covalent enzyme-RNA intermediate. The proton acceptor active site deprotonates the incoming PreQ1, allowing a nucleophilic attack on the C1' of the ribose to form the product. After dissociation, two additional enzymatic reactions on the tRNA convert PreQ1 to queuine (Q), resulting in the hypermodified nucleoside queuosine (7-(((4,5-cis-dihydroxy-2-cyclopenten-1-yl)amino)methyl)-7-deazaguanosine).</text>
</comment>
<dbReference type="SUPFAM" id="SSF51713">
    <property type="entry name" value="tRNA-guanine transglycosylase"/>
    <property type="match status" value="1"/>
</dbReference>
<dbReference type="Gene3D" id="3.20.20.105">
    <property type="entry name" value="Queuine tRNA-ribosyltransferase-like"/>
    <property type="match status" value="1"/>
</dbReference>
<feature type="binding site" evidence="6">
    <location>
        <position position="185"/>
    </location>
    <ligand>
        <name>substrate</name>
    </ligand>
</feature>
<sequence>MNYSQERIAESDSKFNKCFHPDFIKLVLSKLIRLPLIGLTYSFEVLQEDPHSRARVGRITTARGVVESPVFMPVGTKATVKAMTPEELWDMGFRLILGNVYHLYLRPGLEVMEKAGGLHRFMNWPGVILTDSGGFQVFSLSQIRKIYDHGVEFQSIIDGSVHLFTPEKVIDIHRVLGSDIAMILDECVAYPSEHDYTLQAKRRTLQWARRSKEYLKRLELPPEQAYFGIIQGGIYKDLRVESAEETVELEFDGYGIGGLSVGEPKEVMLEVLEAALDRIPPHKARYFMGLGDPVGLLEVVELGVDMFDCVLPTRLARNGAVFTDRGKVNIKLSRFTDDFCPLDENCSCYCCRNYSRAYLRHLFLCKEILAIRLLTIHNLWYTSNLMRRVREAIKEGRFRKFKEGFRNGYFNDNSRAEKGAP</sequence>
<dbReference type="GO" id="GO:0005829">
    <property type="term" value="C:cytosol"/>
    <property type="evidence" value="ECO:0007669"/>
    <property type="project" value="TreeGrafter"/>
</dbReference>
<comment type="similarity">
    <text evidence="6">Belongs to the queuine tRNA-ribosyltransferase family.</text>
</comment>
<dbReference type="InterPro" id="IPR004803">
    <property type="entry name" value="TGT"/>
</dbReference>